<organism evidence="2 3">
    <name type="scientific">Funneliformis geosporum</name>
    <dbReference type="NCBI Taxonomy" id="1117311"/>
    <lineage>
        <taxon>Eukaryota</taxon>
        <taxon>Fungi</taxon>
        <taxon>Fungi incertae sedis</taxon>
        <taxon>Mucoromycota</taxon>
        <taxon>Glomeromycotina</taxon>
        <taxon>Glomeromycetes</taxon>
        <taxon>Glomerales</taxon>
        <taxon>Glomeraceae</taxon>
        <taxon>Funneliformis</taxon>
    </lineage>
</organism>
<gene>
    <name evidence="2" type="ORF">FWILDA_LOCUS18279</name>
</gene>
<keyword evidence="3" id="KW-1185">Reference proteome</keyword>
<proteinExistence type="predicted"/>
<name>A0A9W4T9N4_9GLOM</name>
<dbReference type="EMBL" id="CAMKVN010017201">
    <property type="protein sequence ID" value="CAI2197846.1"/>
    <property type="molecule type" value="Genomic_DNA"/>
</dbReference>
<protein>
    <submittedName>
        <fullName evidence="2">4993_t:CDS:1</fullName>
    </submittedName>
</protein>
<dbReference type="Proteomes" id="UP001153678">
    <property type="component" value="Unassembled WGS sequence"/>
</dbReference>
<comment type="caution">
    <text evidence="2">The sequence shown here is derived from an EMBL/GenBank/DDBJ whole genome shotgun (WGS) entry which is preliminary data.</text>
</comment>
<dbReference type="OrthoDB" id="2355711at2759"/>
<sequence length="178" mass="19975">MVARLHDTFYDAKATLLSEADIKEIRESRGRIPYASKKMADKFHIGPKRVYEIWDNKERLQQGVILDGPVISSQPALDKNSQTDKTEQTLEAVSSISLPATEIPKKNGRKKKVKIDEKPVTEATSMVEKNNKNGMVSSSDNSSDTSREDRVESLFKNLVNRSEKLKLKSLTANTTPLI</sequence>
<dbReference type="AlphaFoldDB" id="A0A9W4T9N4"/>
<accession>A0A9W4T9N4</accession>
<evidence type="ECO:0000256" key="1">
    <source>
        <dbReference type="SAM" id="MobiDB-lite"/>
    </source>
</evidence>
<feature type="region of interest" description="Disordered" evidence="1">
    <location>
        <begin position="102"/>
        <end position="150"/>
    </location>
</feature>
<reference evidence="2" key="1">
    <citation type="submission" date="2022-08" db="EMBL/GenBank/DDBJ databases">
        <authorList>
            <person name="Kallberg Y."/>
            <person name="Tangrot J."/>
            <person name="Rosling A."/>
        </authorList>
    </citation>
    <scope>NUCLEOTIDE SEQUENCE</scope>
    <source>
        <strain evidence="2">Wild A</strain>
    </source>
</reference>
<evidence type="ECO:0000313" key="2">
    <source>
        <dbReference type="EMBL" id="CAI2197846.1"/>
    </source>
</evidence>
<evidence type="ECO:0000313" key="3">
    <source>
        <dbReference type="Proteomes" id="UP001153678"/>
    </source>
</evidence>
<feature type="compositionally biased region" description="Polar residues" evidence="1">
    <location>
        <begin position="122"/>
        <end position="136"/>
    </location>
</feature>